<keyword evidence="3" id="KW-1185">Reference proteome</keyword>
<dbReference type="InterPro" id="IPR000792">
    <property type="entry name" value="Tscrpt_reg_LuxR_C"/>
</dbReference>
<feature type="domain" description="HTH luxR-type" evidence="1">
    <location>
        <begin position="223"/>
        <end position="280"/>
    </location>
</feature>
<dbReference type="AlphaFoldDB" id="A0A2T6ATB5"/>
<dbReference type="RefSeq" id="WP_108130062.1">
    <property type="nucleotide sequence ID" value="NZ_QBKP01000014.1"/>
</dbReference>
<dbReference type="GO" id="GO:0003677">
    <property type="term" value="F:DNA binding"/>
    <property type="evidence" value="ECO:0007669"/>
    <property type="project" value="InterPro"/>
</dbReference>
<evidence type="ECO:0000313" key="3">
    <source>
        <dbReference type="Proteomes" id="UP000244224"/>
    </source>
</evidence>
<evidence type="ECO:0000259" key="1">
    <source>
        <dbReference type="SMART" id="SM00421"/>
    </source>
</evidence>
<evidence type="ECO:0000313" key="2">
    <source>
        <dbReference type="EMBL" id="PTX47059.1"/>
    </source>
</evidence>
<dbReference type="SUPFAM" id="SSF53474">
    <property type="entry name" value="alpha/beta-Hydrolases"/>
    <property type="match status" value="1"/>
</dbReference>
<dbReference type="Gene3D" id="3.40.50.1820">
    <property type="entry name" value="alpha/beta hydrolase"/>
    <property type="match status" value="1"/>
</dbReference>
<sequence>MPDQTHKGQLADQAFLFGPEDGRAPEDGATADPIDMQIVASTYRSIVDQDAFEDMIASWAAKLDQIEPETGRRRGLSQQLFGQLMMARHTLETLDIPAENDPLKRAITDVPGPAVVLTPDGRVAMANIAGERAFATKQGAFLDTEVIAPASLQDYTALMRAARGQGNAAQAILTVIPPPETELPPFTAEGYMIAVRGQSGAHVALRSLEIAWEPSVSARLREAFGLSAAEAEVARLFFLLRDIDRIAEARAVSRLTVRTQVKTIMSKVEAPTNVDLMRLLAMIAGREAMGQRGESPVWQDPLGREDRIETPDGRVVTWTWMGARDGRPAVLLRGFPMTYILPPEAEDRLRRAGVKLYALSRPGYGNSSLHKDLDVRQDNQAALRIFLDRVIRQPCLGIGMSNGFVPLLEEQQANPARFHALMAIGYTGVLDRSGIHRLQPIQRTMMRMAAHTPWLAELVAKSAHRMMRQHGVDWYLERAYRTRPLDMRTCQNPEVAALIRNACEHLLKQGHGAFVRDLQLAGAPIDAAIEALTIPLLFLAPVLDGVFDEMRYRQIERRNPRIRVEPVADAGELIFYQQSRLIVDRIIELSRAPQPA</sequence>
<dbReference type="Gene3D" id="1.10.10.10">
    <property type="entry name" value="Winged helix-like DNA-binding domain superfamily/Winged helix DNA-binding domain"/>
    <property type="match status" value="1"/>
</dbReference>
<dbReference type="Proteomes" id="UP000244224">
    <property type="component" value="Unassembled WGS sequence"/>
</dbReference>
<dbReference type="EMBL" id="QBKP01000014">
    <property type="protein sequence ID" value="PTX47059.1"/>
    <property type="molecule type" value="Genomic_DNA"/>
</dbReference>
<dbReference type="InterPro" id="IPR016032">
    <property type="entry name" value="Sig_transdc_resp-reg_C-effctor"/>
</dbReference>
<proteinExistence type="predicted"/>
<name>A0A2T6ATB5_9RHOB</name>
<organism evidence="2 3">
    <name type="scientific">Gemmobacter caeni</name>
    <dbReference type="NCBI Taxonomy" id="589035"/>
    <lineage>
        <taxon>Bacteria</taxon>
        <taxon>Pseudomonadati</taxon>
        <taxon>Pseudomonadota</taxon>
        <taxon>Alphaproteobacteria</taxon>
        <taxon>Rhodobacterales</taxon>
        <taxon>Paracoccaceae</taxon>
        <taxon>Gemmobacter</taxon>
    </lineage>
</organism>
<dbReference type="SUPFAM" id="SSF46894">
    <property type="entry name" value="C-terminal effector domain of the bipartite response regulators"/>
    <property type="match status" value="1"/>
</dbReference>
<dbReference type="GO" id="GO:0006355">
    <property type="term" value="P:regulation of DNA-templated transcription"/>
    <property type="evidence" value="ECO:0007669"/>
    <property type="project" value="InterPro"/>
</dbReference>
<dbReference type="InterPro" id="IPR036388">
    <property type="entry name" value="WH-like_DNA-bd_sf"/>
</dbReference>
<dbReference type="InterPro" id="IPR029058">
    <property type="entry name" value="AB_hydrolase_fold"/>
</dbReference>
<accession>A0A2T6ATB5</accession>
<protein>
    <submittedName>
        <fullName evidence="2">Pimeloyl-ACP methyl ester carboxylesterase</fullName>
    </submittedName>
</protein>
<reference evidence="2 3" key="1">
    <citation type="submission" date="2018-04" db="EMBL/GenBank/DDBJ databases">
        <title>Genomic Encyclopedia of Archaeal and Bacterial Type Strains, Phase II (KMG-II): from individual species to whole genera.</title>
        <authorList>
            <person name="Goeker M."/>
        </authorList>
    </citation>
    <scope>NUCLEOTIDE SEQUENCE [LARGE SCALE GENOMIC DNA]</scope>
    <source>
        <strain evidence="2 3">DSM 21823</strain>
    </source>
</reference>
<comment type="caution">
    <text evidence="2">The sequence shown here is derived from an EMBL/GenBank/DDBJ whole genome shotgun (WGS) entry which is preliminary data.</text>
</comment>
<dbReference type="OrthoDB" id="8107794at2"/>
<dbReference type="SMART" id="SM00421">
    <property type="entry name" value="HTH_LUXR"/>
    <property type="match status" value="1"/>
</dbReference>
<gene>
    <name evidence="2" type="ORF">C8N34_11479</name>
</gene>